<evidence type="ECO:0000313" key="2">
    <source>
        <dbReference type="Proteomes" id="UP000255382"/>
    </source>
</evidence>
<sequence length="36" mass="4015">MQARPPMVASWLTTQNPVKRASSWMRAPAKTTLLTS</sequence>
<reference evidence="1 2" key="1">
    <citation type="submission" date="2018-06" db="EMBL/GenBank/DDBJ databases">
        <authorList>
            <consortium name="Pathogen Informatics"/>
            <person name="Doyle S."/>
        </authorList>
    </citation>
    <scope>NUCLEOTIDE SEQUENCE [LARGE SCALE GENOMIC DNA]</scope>
    <source>
        <strain evidence="1 2">NCTC5050</strain>
    </source>
</reference>
<protein>
    <submittedName>
        <fullName evidence="1">Uncharacterized protein</fullName>
    </submittedName>
</protein>
<dbReference type="AlphaFoldDB" id="A0A378B696"/>
<name>A0A378B696_KLEPO</name>
<dbReference type="EMBL" id="UGLZ01000005">
    <property type="protein sequence ID" value="STV28758.1"/>
    <property type="molecule type" value="Genomic_DNA"/>
</dbReference>
<keyword evidence="2" id="KW-1185">Reference proteome</keyword>
<gene>
    <name evidence="1" type="ORF">NCTC5050_04474</name>
</gene>
<proteinExistence type="predicted"/>
<accession>A0A378B696</accession>
<organism evidence="1 2">
    <name type="scientific">Klebsiella pneumoniae subsp. ozaenae</name>
    <dbReference type="NCBI Taxonomy" id="574"/>
    <lineage>
        <taxon>Bacteria</taxon>
        <taxon>Pseudomonadati</taxon>
        <taxon>Pseudomonadota</taxon>
        <taxon>Gammaproteobacteria</taxon>
        <taxon>Enterobacterales</taxon>
        <taxon>Enterobacteriaceae</taxon>
        <taxon>Klebsiella/Raoultella group</taxon>
        <taxon>Klebsiella</taxon>
        <taxon>Klebsiella pneumoniae complex</taxon>
    </lineage>
</organism>
<dbReference type="Proteomes" id="UP000255382">
    <property type="component" value="Unassembled WGS sequence"/>
</dbReference>
<evidence type="ECO:0000313" key="1">
    <source>
        <dbReference type="EMBL" id="STV28758.1"/>
    </source>
</evidence>